<organism evidence="3">
    <name type="scientific">Brugia timori</name>
    <dbReference type="NCBI Taxonomy" id="42155"/>
    <lineage>
        <taxon>Eukaryota</taxon>
        <taxon>Metazoa</taxon>
        <taxon>Ecdysozoa</taxon>
        <taxon>Nematoda</taxon>
        <taxon>Chromadorea</taxon>
        <taxon>Rhabditida</taxon>
        <taxon>Spirurina</taxon>
        <taxon>Spiruromorpha</taxon>
        <taxon>Filarioidea</taxon>
        <taxon>Onchocercidae</taxon>
        <taxon>Brugia</taxon>
    </lineage>
</organism>
<dbReference type="AlphaFoldDB" id="A0A0R3QEX2"/>
<reference evidence="3" key="1">
    <citation type="submission" date="2017-02" db="UniProtKB">
        <authorList>
            <consortium name="WormBaseParasite"/>
        </authorList>
    </citation>
    <scope>IDENTIFICATION</scope>
</reference>
<name>A0A0R3QEX2_9BILA</name>
<dbReference type="WBParaSite" id="BTMF_0000491501-mRNA-1">
    <property type="protein sequence ID" value="BTMF_0000491501-mRNA-1"/>
    <property type="gene ID" value="BTMF_0000491501"/>
</dbReference>
<protein>
    <submittedName>
        <fullName evidence="3">DHC_N2 domain-containing protein</fullName>
    </submittedName>
</protein>
<proteinExistence type="predicted"/>
<dbReference type="Proteomes" id="UP000280834">
    <property type="component" value="Unassembled WGS sequence"/>
</dbReference>
<evidence type="ECO:0000313" key="3">
    <source>
        <dbReference type="WBParaSite" id="BTMF_0000491501-mRNA-1"/>
    </source>
</evidence>
<gene>
    <name evidence="1" type="ORF">BTMF_LOCUS4203</name>
</gene>
<sequence>MSQTEVGEMSRDDEEMLAAIEHWTKQLKQVHFSK</sequence>
<evidence type="ECO:0000313" key="2">
    <source>
        <dbReference type="Proteomes" id="UP000280834"/>
    </source>
</evidence>
<reference evidence="1 2" key="2">
    <citation type="submission" date="2018-11" db="EMBL/GenBank/DDBJ databases">
        <authorList>
            <consortium name="Pathogen Informatics"/>
        </authorList>
    </citation>
    <scope>NUCLEOTIDE SEQUENCE [LARGE SCALE GENOMIC DNA]</scope>
</reference>
<accession>A0A0R3QEX2</accession>
<evidence type="ECO:0000313" key="1">
    <source>
        <dbReference type="EMBL" id="VDO16330.1"/>
    </source>
</evidence>
<dbReference type="EMBL" id="UZAG01004072">
    <property type="protein sequence ID" value="VDO16330.1"/>
    <property type="molecule type" value="Genomic_DNA"/>
</dbReference>
<keyword evidence="2" id="KW-1185">Reference proteome</keyword>
<dbReference type="STRING" id="42155.A0A0R3QEX2"/>